<dbReference type="Pfam" id="PF22749">
    <property type="entry name" value="Arb2"/>
    <property type="match status" value="1"/>
</dbReference>
<name>A0A9N8ZAB3_9GLOM</name>
<dbReference type="PANTHER" id="PTHR21357:SF4">
    <property type="entry name" value="FAM172 FAMILY PROTEIN HOMOLOG CG10038"/>
    <property type="match status" value="1"/>
</dbReference>
<sequence length="380" mass="42679">MEETTKSRDSGTFQRPEFPKTLEGFGYHFTEKGELRNIETDDRFVFVIREGDRAYNQAHYEALGDVVAQYIEDRLVTKYGFIRQPVPIEAADDPTIPHSWIYLSPNSNKCEKLMLLIQGSGAVRPGQWARQVIINDSLQMGSMFPYIEKAQEQGFGIIIPNPNVNYAPVKSFERQRIEGSGTPPGHCLYVWKHFVGPAKAEKIVIVAHSYGGICTAHLIMELGDEFCSRVKAIALTDSVHSKSLIHEARRSWFSDVAINWITSSMPLDTPIPDAREYNACPCFSAGHKKHEYTSGTAFPAVFKFINYALTKPAAKPSDYPLKETTILDAISTNISQAIIMVKSIFSLDWFQDTSQTQTSNQPPPGEPAVKPQQDRKDDKL</sequence>
<proteinExistence type="predicted"/>
<organism evidence="3 4">
    <name type="scientific">Paraglomus occultum</name>
    <dbReference type="NCBI Taxonomy" id="144539"/>
    <lineage>
        <taxon>Eukaryota</taxon>
        <taxon>Fungi</taxon>
        <taxon>Fungi incertae sedis</taxon>
        <taxon>Mucoromycota</taxon>
        <taxon>Glomeromycotina</taxon>
        <taxon>Glomeromycetes</taxon>
        <taxon>Paraglomerales</taxon>
        <taxon>Paraglomeraceae</taxon>
        <taxon>Paraglomus</taxon>
    </lineage>
</organism>
<dbReference type="GO" id="GO:0005634">
    <property type="term" value="C:nucleus"/>
    <property type="evidence" value="ECO:0007669"/>
    <property type="project" value="TreeGrafter"/>
</dbReference>
<dbReference type="AlphaFoldDB" id="A0A9N8ZAB3"/>
<dbReference type="EMBL" id="CAJVPJ010000137">
    <property type="protein sequence ID" value="CAG8484114.1"/>
    <property type="molecule type" value="Genomic_DNA"/>
</dbReference>
<dbReference type="SUPFAM" id="SSF53474">
    <property type="entry name" value="alpha/beta-Hydrolases"/>
    <property type="match status" value="1"/>
</dbReference>
<dbReference type="InterPro" id="IPR029058">
    <property type="entry name" value="AB_hydrolase_fold"/>
</dbReference>
<reference evidence="3" key="1">
    <citation type="submission" date="2021-06" db="EMBL/GenBank/DDBJ databases">
        <authorList>
            <person name="Kallberg Y."/>
            <person name="Tangrot J."/>
            <person name="Rosling A."/>
        </authorList>
    </citation>
    <scope>NUCLEOTIDE SEQUENCE</scope>
    <source>
        <strain evidence="3">IA702</strain>
    </source>
</reference>
<evidence type="ECO:0000313" key="4">
    <source>
        <dbReference type="Proteomes" id="UP000789572"/>
    </source>
</evidence>
<dbReference type="InterPro" id="IPR048263">
    <property type="entry name" value="Arb2"/>
</dbReference>
<comment type="caution">
    <text evidence="3">The sequence shown here is derived from an EMBL/GenBank/DDBJ whole genome shotgun (WGS) entry which is preliminary data.</text>
</comment>
<dbReference type="GO" id="GO:0035197">
    <property type="term" value="F:siRNA binding"/>
    <property type="evidence" value="ECO:0007669"/>
    <property type="project" value="TreeGrafter"/>
</dbReference>
<dbReference type="InterPro" id="IPR053858">
    <property type="entry name" value="Arb2_dom"/>
</dbReference>
<dbReference type="OrthoDB" id="421951at2759"/>
<feature type="domain" description="Arb2" evidence="2">
    <location>
        <begin position="18"/>
        <end position="267"/>
    </location>
</feature>
<evidence type="ECO:0000313" key="3">
    <source>
        <dbReference type="EMBL" id="CAG8484114.1"/>
    </source>
</evidence>
<protein>
    <submittedName>
        <fullName evidence="3">8522_t:CDS:1</fullName>
    </submittedName>
</protein>
<keyword evidence="4" id="KW-1185">Reference proteome</keyword>
<gene>
    <name evidence="3" type="ORF">POCULU_LOCUS1709</name>
</gene>
<accession>A0A9N8ZAB3</accession>
<evidence type="ECO:0000256" key="1">
    <source>
        <dbReference type="SAM" id="MobiDB-lite"/>
    </source>
</evidence>
<dbReference type="GO" id="GO:0031048">
    <property type="term" value="P:regulatory ncRNA-mediated heterochromatin formation"/>
    <property type="evidence" value="ECO:0007669"/>
    <property type="project" value="TreeGrafter"/>
</dbReference>
<evidence type="ECO:0000259" key="2">
    <source>
        <dbReference type="Pfam" id="PF22749"/>
    </source>
</evidence>
<feature type="region of interest" description="Disordered" evidence="1">
    <location>
        <begin position="354"/>
        <end position="380"/>
    </location>
</feature>
<dbReference type="Proteomes" id="UP000789572">
    <property type="component" value="Unassembled WGS sequence"/>
</dbReference>
<dbReference type="PANTHER" id="PTHR21357">
    <property type="entry name" value="FAM172 FAMILY PROTEIN HOMOLOG CG10038"/>
    <property type="match status" value="1"/>
</dbReference>